<dbReference type="InterPro" id="IPR010359">
    <property type="entry name" value="IrrE_HExxH"/>
</dbReference>
<evidence type="ECO:0000313" key="3">
    <source>
        <dbReference type="Proteomes" id="UP000678228"/>
    </source>
</evidence>
<dbReference type="RefSeq" id="WP_210595949.1">
    <property type="nucleotide sequence ID" value="NZ_JAGKSQ010000002.1"/>
</dbReference>
<name>A0A940WTE1_9BACI</name>
<sequence length="204" mass="24432">MRYAPLREKQITEIMRMKGIRTVSDLTTENICIAFDIDLHFEPRRSRCIFEDDFAVVILDSRLPRLQQRGKFFHELSHIIAHVGDQKRLNEPFKDLQETQAYWISLYTSMPRYLFEPAAIKYQSIQKLQQIFDLPEDMIIARFESIKRERKRQEFQYKMARSESKRRPKSLQPGQVYDSTLSILNQLKNQVGEERLSYEVKRLL</sequence>
<keyword evidence="3" id="KW-1185">Reference proteome</keyword>
<accession>A0A940WTE1</accession>
<dbReference type="Pfam" id="PF06114">
    <property type="entry name" value="Peptidase_M78"/>
    <property type="match status" value="1"/>
</dbReference>
<gene>
    <name evidence="2" type="ORF">J7W16_04070</name>
</gene>
<proteinExistence type="predicted"/>
<reference evidence="2" key="1">
    <citation type="submission" date="2021-03" db="EMBL/GenBank/DDBJ databases">
        <title>Bacillus suaedae sp. nov., isolated from Suaeda aralocaspica.</title>
        <authorList>
            <person name="Lei R.F.R."/>
        </authorList>
    </citation>
    <scope>NUCLEOTIDE SEQUENCE</scope>
    <source>
        <strain evidence="2">YZJH907-2</strain>
    </source>
</reference>
<evidence type="ECO:0000259" key="1">
    <source>
        <dbReference type="Pfam" id="PF06114"/>
    </source>
</evidence>
<protein>
    <submittedName>
        <fullName evidence="2">ImmA/IrrE family metallo-endopeptidase</fullName>
    </submittedName>
</protein>
<feature type="domain" description="IrrE N-terminal-like" evidence="1">
    <location>
        <begin position="52"/>
        <end position="142"/>
    </location>
</feature>
<dbReference type="AlphaFoldDB" id="A0A940WTE1"/>
<dbReference type="EMBL" id="JAGKSQ010000002">
    <property type="protein sequence ID" value="MBP3950297.1"/>
    <property type="molecule type" value="Genomic_DNA"/>
</dbReference>
<dbReference type="Proteomes" id="UP000678228">
    <property type="component" value="Unassembled WGS sequence"/>
</dbReference>
<organism evidence="2 3">
    <name type="scientific">Halalkalibacter suaedae</name>
    <dbReference type="NCBI Taxonomy" id="2822140"/>
    <lineage>
        <taxon>Bacteria</taxon>
        <taxon>Bacillati</taxon>
        <taxon>Bacillota</taxon>
        <taxon>Bacilli</taxon>
        <taxon>Bacillales</taxon>
        <taxon>Bacillaceae</taxon>
        <taxon>Halalkalibacter</taxon>
    </lineage>
</organism>
<comment type="caution">
    <text evidence="2">The sequence shown here is derived from an EMBL/GenBank/DDBJ whole genome shotgun (WGS) entry which is preliminary data.</text>
</comment>
<evidence type="ECO:0000313" key="2">
    <source>
        <dbReference type="EMBL" id="MBP3950297.1"/>
    </source>
</evidence>